<dbReference type="RefSeq" id="WP_148636293.1">
    <property type="nucleotide sequence ID" value="NZ_VSLA01000002.1"/>
</dbReference>
<proteinExistence type="predicted"/>
<organism evidence="1 2">
    <name type="scientific">Acetobacterium wieringae</name>
    <dbReference type="NCBI Taxonomy" id="52694"/>
    <lineage>
        <taxon>Bacteria</taxon>
        <taxon>Bacillati</taxon>
        <taxon>Bacillota</taxon>
        <taxon>Clostridia</taxon>
        <taxon>Eubacteriales</taxon>
        <taxon>Eubacteriaceae</taxon>
        <taxon>Acetobacterium</taxon>
    </lineage>
</organism>
<gene>
    <name evidence="1" type="ORF">FXB42_00520</name>
</gene>
<dbReference type="Proteomes" id="UP000322619">
    <property type="component" value="Unassembled WGS sequence"/>
</dbReference>
<comment type="caution">
    <text evidence="1">The sequence shown here is derived from an EMBL/GenBank/DDBJ whole genome shotgun (WGS) entry which is preliminary data.</text>
</comment>
<name>A0A5D0WV04_9FIRM</name>
<evidence type="ECO:0000313" key="1">
    <source>
        <dbReference type="EMBL" id="TYC88132.1"/>
    </source>
</evidence>
<dbReference type="EMBL" id="VSLA01000002">
    <property type="protein sequence ID" value="TYC88132.1"/>
    <property type="molecule type" value="Genomic_DNA"/>
</dbReference>
<reference evidence="1 2" key="1">
    <citation type="submission" date="2019-08" db="EMBL/GenBank/DDBJ databases">
        <title>Isolation and enrichment of carboxydotrophic bacteria from anaerobic sludge for the production of bio-based chemicals from syngas.</title>
        <authorList>
            <person name="Antares A.L."/>
            <person name="Moreira J."/>
            <person name="Diender M."/>
            <person name="Parshina S.N."/>
            <person name="Stams A.J.M."/>
            <person name="Alves M."/>
            <person name="Alves J.I."/>
            <person name="Sousa D.Z."/>
        </authorList>
    </citation>
    <scope>NUCLEOTIDE SEQUENCE [LARGE SCALE GENOMIC DNA]</scope>
    <source>
        <strain evidence="1 2">JM</strain>
    </source>
</reference>
<evidence type="ECO:0000313" key="2">
    <source>
        <dbReference type="Proteomes" id="UP000322619"/>
    </source>
</evidence>
<protein>
    <submittedName>
        <fullName evidence="1">Uncharacterized protein</fullName>
    </submittedName>
</protein>
<dbReference type="AlphaFoldDB" id="A0A5D0WV04"/>
<sequence length="272" mass="30297">MNSVFESYANVVKNEWGYYPVFPPGYPLALGDFGSVDDGIFTRKGNVKDFGITAKKLKGETSDNKIDFSKGVDFNVSLAPSVTVPDMFEASLKIAFGDSSKVFFSFNNCRTTLTDNYQELKNKIIELYNKDIWKKDYYVITELIEADRSTVILADSSEAEIDFGVAVPIGANIPIPQLKMDFLDGKLDISESFSSKITTKIIAKSGLKPLIKLSQLKVKLSGEAELDSSIYKGIVDEVSDKFGRDLQLSVETDKLELNKEILTFEEVDVKEI</sequence>
<accession>A0A5D0WV04</accession>